<accession>A0A1J9QAC2</accession>
<reference evidence="2 3" key="1">
    <citation type="submission" date="2015-08" db="EMBL/GenBank/DDBJ databases">
        <title>Emmonsia species relationships and genome sequence.</title>
        <authorList>
            <person name="Cuomo C.A."/>
            <person name="Schwartz I.S."/>
            <person name="Kenyon C."/>
            <person name="De Hoog G.S."/>
            <person name="Govender N.P."/>
            <person name="Botha A."/>
            <person name="Moreno L."/>
            <person name="De Vries M."/>
            <person name="Munoz J.F."/>
            <person name="Stielow J.B."/>
        </authorList>
    </citation>
    <scope>NUCLEOTIDE SEQUENCE [LARGE SCALE GENOMIC DNA]</scope>
    <source>
        <strain evidence="2 3">EI222</strain>
    </source>
</reference>
<evidence type="ECO:0000313" key="3">
    <source>
        <dbReference type="Proteomes" id="UP000242791"/>
    </source>
</evidence>
<protein>
    <submittedName>
        <fullName evidence="2">Uncharacterized protein</fullName>
    </submittedName>
</protein>
<feature type="region of interest" description="Disordered" evidence="1">
    <location>
        <begin position="120"/>
        <end position="162"/>
    </location>
</feature>
<dbReference type="OrthoDB" id="4188098at2759"/>
<keyword evidence="3" id="KW-1185">Reference proteome</keyword>
<evidence type="ECO:0000256" key="1">
    <source>
        <dbReference type="SAM" id="MobiDB-lite"/>
    </source>
</evidence>
<dbReference type="Proteomes" id="UP000242791">
    <property type="component" value="Unassembled WGS sequence"/>
</dbReference>
<proteinExistence type="predicted"/>
<name>A0A1J9QAC2_9EURO</name>
<dbReference type="AlphaFoldDB" id="A0A1J9QAC2"/>
<gene>
    <name evidence="2" type="ORF">ACJ73_02852</name>
</gene>
<organism evidence="2 3">
    <name type="scientific">Blastomyces percursus</name>
    <dbReference type="NCBI Taxonomy" id="1658174"/>
    <lineage>
        <taxon>Eukaryota</taxon>
        <taxon>Fungi</taxon>
        <taxon>Dikarya</taxon>
        <taxon>Ascomycota</taxon>
        <taxon>Pezizomycotina</taxon>
        <taxon>Eurotiomycetes</taxon>
        <taxon>Eurotiomycetidae</taxon>
        <taxon>Onygenales</taxon>
        <taxon>Ajellomycetaceae</taxon>
        <taxon>Blastomyces</taxon>
    </lineage>
</organism>
<dbReference type="STRING" id="1658174.A0A1J9QAC2"/>
<comment type="caution">
    <text evidence="2">The sequence shown here is derived from an EMBL/GenBank/DDBJ whole genome shotgun (WGS) entry which is preliminary data.</text>
</comment>
<dbReference type="VEuPathDB" id="FungiDB:ACJ73_02852"/>
<dbReference type="EMBL" id="LGTZ01000321">
    <property type="protein sequence ID" value="OJD25782.1"/>
    <property type="molecule type" value="Genomic_DNA"/>
</dbReference>
<sequence length="162" mass="18545">MTAVLKPASSLGCQLYLKASISVFIDTNIYMSISQCWLSWVSSSYMCHFISTGQLGFLLGWTKPTVAIPYSNDDLTTALEFTRAERQRPKLTPDGLPYHNLEDYIKCDLRYRDPLKWPSTWADDDPSGDFELYNDSRRPRPESPGAHQSANPVDRLLHRNRQ</sequence>
<evidence type="ECO:0000313" key="2">
    <source>
        <dbReference type="EMBL" id="OJD25782.1"/>
    </source>
</evidence>